<proteinExistence type="predicted"/>
<sequence length="83" mass="9519">MLGANSWSFSLAYRPRHCSHNHLAINILFAINQLVKRQSEDVIGRWVGHRQRVSSFEEMVSRSLICSTFSSLRSVCAPINSWK</sequence>
<name>A0A5D3AMB3_9TREE</name>
<accession>A0A5D3AMB3</accession>
<organism evidence="1 2">
    <name type="scientific">Cryptococcus floricola</name>
    <dbReference type="NCBI Taxonomy" id="2591691"/>
    <lineage>
        <taxon>Eukaryota</taxon>
        <taxon>Fungi</taxon>
        <taxon>Dikarya</taxon>
        <taxon>Basidiomycota</taxon>
        <taxon>Agaricomycotina</taxon>
        <taxon>Tremellomycetes</taxon>
        <taxon>Tremellales</taxon>
        <taxon>Cryptococcaceae</taxon>
        <taxon>Cryptococcus</taxon>
    </lineage>
</organism>
<comment type="caution">
    <text evidence="1">The sequence shown here is derived from an EMBL/GenBank/DDBJ whole genome shotgun (WGS) entry which is preliminary data.</text>
</comment>
<dbReference type="Proteomes" id="UP000322245">
    <property type="component" value="Unassembled WGS sequence"/>
</dbReference>
<protein>
    <submittedName>
        <fullName evidence="1">Uncharacterized protein</fullName>
    </submittedName>
</protein>
<evidence type="ECO:0000313" key="1">
    <source>
        <dbReference type="EMBL" id="TYJ51529.1"/>
    </source>
</evidence>
<keyword evidence="2" id="KW-1185">Reference proteome</keyword>
<dbReference type="EMBL" id="NIDF01000223">
    <property type="protein sequence ID" value="TYJ51529.1"/>
    <property type="molecule type" value="Genomic_DNA"/>
</dbReference>
<reference evidence="1 2" key="1">
    <citation type="submission" date="2017-05" db="EMBL/GenBank/DDBJ databases">
        <title>The Genome Sequence of Tsuchiyaea wingfieldii DSM 27421.</title>
        <authorList>
            <person name="Cuomo C."/>
            <person name="Passer A."/>
            <person name="Billmyre B."/>
            <person name="Heitman J."/>
        </authorList>
    </citation>
    <scope>NUCLEOTIDE SEQUENCE [LARGE SCALE GENOMIC DNA]</scope>
    <source>
        <strain evidence="1 2">DSM 27421</strain>
    </source>
</reference>
<gene>
    <name evidence="1" type="ORF">B9479_007895</name>
</gene>
<evidence type="ECO:0000313" key="2">
    <source>
        <dbReference type="Proteomes" id="UP000322245"/>
    </source>
</evidence>
<dbReference type="AlphaFoldDB" id="A0A5D3AMB3"/>